<name>A0A0U5C7J7_9BACL</name>
<dbReference type="Proteomes" id="UP000217696">
    <property type="component" value="Chromosome"/>
</dbReference>
<dbReference type="KEGG" id="asoc:CB4_02369"/>
<evidence type="ECO:0000313" key="1">
    <source>
        <dbReference type="EMBL" id="BAU28195.1"/>
    </source>
</evidence>
<organism evidence="1 2">
    <name type="scientific">Aneurinibacillus soli</name>
    <dbReference type="NCBI Taxonomy" id="1500254"/>
    <lineage>
        <taxon>Bacteria</taxon>
        <taxon>Bacillati</taxon>
        <taxon>Bacillota</taxon>
        <taxon>Bacilli</taxon>
        <taxon>Bacillales</taxon>
        <taxon>Paenibacillaceae</taxon>
        <taxon>Aneurinibacillus group</taxon>
        <taxon>Aneurinibacillus</taxon>
    </lineage>
</organism>
<dbReference type="Gene3D" id="4.10.810.10">
    <property type="entry name" value="Virus Scaffolding Protein, Chain A"/>
    <property type="match status" value="1"/>
</dbReference>
<dbReference type="RefSeq" id="WP_096465971.1">
    <property type="nucleotide sequence ID" value="NZ_AP017312.1"/>
</dbReference>
<dbReference type="AlphaFoldDB" id="A0A0U5C7J7"/>
<dbReference type="OrthoDB" id="2155814at2"/>
<evidence type="ECO:0000313" key="2">
    <source>
        <dbReference type="Proteomes" id="UP000217696"/>
    </source>
</evidence>
<protein>
    <submittedName>
        <fullName evidence="1">Uncharacterized protein</fullName>
    </submittedName>
</protein>
<gene>
    <name evidence="1" type="ORF">CB4_02369</name>
</gene>
<dbReference type="SMART" id="SM00914">
    <property type="entry name" value="IDEAL"/>
    <property type="match status" value="1"/>
</dbReference>
<dbReference type="InterPro" id="IPR027393">
    <property type="entry name" value="Virus_scaffolding_prot_C"/>
</dbReference>
<reference evidence="1 2" key="1">
    <citation type="submission" date="2015-12" db="EMBL/GenBank/DDBJ databases">
        <title>Genome sequence of Aneurinibacillus soli.</title>
        <authorList>
            <person name="Lee J.S."/>
            <person name="Lee K.C."/>
            <person name="Kim K.K."/>
            <person name="Lee B.W."/>
        </authorList>
    </citation>
    <scope>NUCLEOTIDE SEQUENCE [LARGE SCALE GENOMIC DNA]</scope>
    <source>
        <strain evidence="1 2">CB4</strain>
    </source>
</reference>
<accession>A0A0U5C7J7</accession>
<dbReference type="EMBL" id="AP017312">
    <property type="protein sequence ID" value="BAU28195.1"/>
    <property type="molecule type" value="Genomic_DNA"/>
</dbReference>
<dbReference type="InterPro" id="IPR014957">
    <property type="entry name" value="IDEAL_dom"/>
</dbReference>
<sequence length="72" mass="8291">MIVNPAVLSLAAEMVLDEAIRNYRIDTLHKKIDHALEHGDRLMFDEATSKLKSLIDESSVRSDSHKYFMEMN</sequence>
<dbReference type="Pfam" id="PF08858">
    <property type="entry name" value="IDEAL"/>
    <property type="match status" value="1"/>
</dbReference>
<proteinExistence type="predicted"/>
<keyword evidence="2" id="KW-1185">Reference proteome</keyword>